<dbReference type="PIRSF" id="PIRSF012608">
    <property type="entry name" value="UCP012608"/>
    <property type="match status" value="1"/>
</dbReference>
<evidence type="ECO:0000313" key="2">
    <source>
        <dbReference type="Proteomes" id="UP001592531"/>
    </source>
</evidence>
<comment type="caution">
    <text evidence="1">The sequence shown here is derived from an EMBL/GenBank/DDBJ whole genome shotgun (WGS) entry which is preliminary data.</text>
</comment>
<dbReference type="InterPro" id="IPR011200">
    <property type="entry name" value="UCP012608"/>
</dbReference>
<accession>A0ABV6VYM8</accession>
<keyword evidence="2" id="KW-1185">Reference proteome</keyword>
<dbReference type="Proteomes" id="UP001592531">
    <property type="component" value="Unassembled WGS sequence"/>
</dbReference>
<dbReference type="EMBL" id="JBHFAB010000014">
    <property type="protein sequence ID" value="MFC1418835.1"/>
    <property type="molecule type" value="Genomic_DNA"/>
</dbReference>
<name>A0ABV6VYM8_9ACTN</name>
<proteinExistence type="predicted"/>
<protein>
    <submittedName>
        <fullName evidence="1">DUF2332 domain-containing protein</fullName>
    </submittedName>
</protein>
<reference evidence="1 2" key="1">
    <citation type="submission" date="2024-09" db="EMBL/GenBank/DDBJ databases">
        <authorList>
            <person name="Lee S.D."/>
        </authorList>
    </citation>
    <scope>NUCLEOTIDE SEQUENCE [LARGE SCALE GENOMIC DNA]</scope>
    <source>
        <strain evidence="1 2">N8-3</strain>
    </source>
</reference>
<organism evidence="1 2">
    <name type="scientific">Streptacidiphilus cavernicola</name>
    <dbReference type="NCBI Taxonomy" id="3342716"/>
    <lineage>
        <taxon>Bacteria</taxon>
        <taxon>Bacillati</taxon>
        <taxon>Actinomycetota</taxon>
        <taxon>Actinomycetes</taxon>
        <taxon>Kitasatosporales</taxon>
        <taxon>Streptomycetaceae</taxon>
        <taxon>Streptacidiphilus</taxon>
    </lineage>
</organism>
<gene>
    <name evidence="1" type="ORF">ACEZDE_19670</name>
</gene>
<evidence type="ECO:0000313" key="1">
    <source>
        <dbReference type="EMBL" id="MFC1418835.1"/>
    </source>
</evidence>
<dbReference type="RefSeq" id="WP_380537629.1">
    <property type="nucleotide sequence ID" value="NZ_JBHFAB010000014.1"/>
</dbReference>
<sequence length="375" mass="39580">MSRTEPSSETATAPRERIAAMFRWQARACGSLGSTLYQALLAHAAEDILADGPCADAVAGYEDAPGPDAVALRLAGGVHALVLTGRAPDLARYYPTAGGTVPGDAPDAPDAAEACWQAFRAAVAAELPWVRDWMTRPPQTNEVGRANLLLTGLLHAGRTSPLPVRLFELGASSGLNLRPEAFRYRADGFAWGPEDSPVLLADAWDGAPPSWLAGAAAAQPRIRVVERRGCDLTPIDPLAAAGALALRAYVWPDQAARHARLAGALRLAAELPATVEPVGAADFLAGVAPAPGTLTVVWHSVMRQYVPAEEWTRVESELARLAAASRPEAPFAYVSFEPERVGGRFPFRLTVREGQADPVLLAEAHPHGLPATAAV</sequence>
<dbReference type="Pfam" id="PF10094">
    <property type="entry name" value="DUF2332"/>
    <property type="match status" value="1"/>
</dbReference>